<accession>A0A975GNG6</accession>
<gene>
    <name evidence="2" type="ORF">dnm_037840</name>
</gene>
<evidence type="ECO:0000259" key="1">
    <source>
        <dbReference type="Pfam" id="PF09345"/>
    </source>
</evidence>
<dbReference type="Proteomes" id="UP000663722">
    <property type="component" value="Chromosome"/>
</dbReference>
<feature type="domain" description="SiaC family regulatory phosphoprotein" evidence="1">
    <location>
        <begin position="6"/>
        <end position="125"/>
    </location>
</feature>
<dbReference type="EMBL" id="CP061800">
    <property type="protein sequence ID" value="QTA87747.1"/>
    <property type="molecule type" value="Genomic_DNA"/>
</dbReference>
<dbReference type="KEGG" id="dmm:dnm_037840"/>
<evidence type="ECO:0000313" key="2">
    <source>
        <dbReference type="EMBL" id="QTA87747.1"/>
    </source>
</evidence>
<reference evidence="2" key="1">
    <citation type="journal article" date="2021" name="Microb. Physiol.">
        <title>Proteogenomic Insights into the Physiology of Marine, Sulfate-Reducing, Filamentous Desulfonema limicola and Desulfonema magnum.</title>
        <authorList>
            <person name="Schnaars V."/>
            <person name="Wohlbrand L."/>
            <person name="Scheve S."/>
            <person name="Hinrichs C."/>
            <person name="Reinhardt R."/>
            <person name="Rabus R."/>
        </authorList>
    </citation>
    <scope>NUCLEOTIDE SEQUENCE</scope>
    <source>
        <strain evidence="2">4be13</strain>
    </source>
</reference>
<sequence length="130" mass="15103">MNSLIIEATKYTPEISFDCEQHTLGIKGKSYPENTSVFYQPVFEWLEEYLENIGEQNITVNMELIYFNSSSSKVLMDFCDVLDEAASDGKRITLNWIYEEDDEDALEFGEEFQEDLESVTFNLVEKAPER</sequence>
<dbReference type="AlphaFoldDB" id="A0A975GNG6"/>
<dbReference type="RefSeq" id="WP_207682812.1">
    <property type="nucleotide sequence ID" value="NZ_CP061800.1"/>
</dbReference>
<evidence type="ECO:0000313" key="3">
    <source>
        <dbReference type="Proteomes" id="UP000663722"/>
    </source>
</evidence>
<organism evidence="2 3">
    <name type="scientific">Desulfonema magnum</name>
    <dbReference type="NCBI Taxonomy" id="45655"/>
    <lineage>
        <taxon>Bacteria</taxon>
        <taxon>Pseudomonadati</taxon>
        <taxon>Thermodesulfobacteriota</taxon>
        <taxon>Desulfobacteria</taxon>
        <taxon>Desulfobacterales</taxon>
        <taxon>Desulfococcaceae</taxon>
        <taxon>Desulfonema</taxon>
    </lineage>
</organism>
<dbReference type="InterPro" id="IPR018530">
    <property type="entry name" value="SiaC"/>
</dbReference>
<proteinExistence type="predicted"/>
<name>A0A975GNG6_9BACT</name>
<keyword evidence="3" id="KW-1185">Reference proteome</keyword>
<dbReference type="Pfam" id="PF09345">
    <property type="entry name" value="SiaC"/>
    <property type="match status" value="1"/>
</dbReference>
<protein>
    <submittedName>
        <fullName evidence="2">DUF1987</fullName>
    </submittedName>
</protein>